<dbReference type="InterPro" id="IPR025534">
    <property type="entry name" value="DUF4420"/>
</dbReference>
<accession>A0ABP6YZD5</accession>
<organism evidence="1 2">
    <name type="scientific">Kribbella ginsengisoli</name>
    <dbReference type="NCBI Taxonomy" id="363865"/>
    <lineage>
        <taxon>Bacteria</taxon>
        <taxon>Bacillati</taxon>
        <taxon>Actinomycetota</taxon>
        <taxon>Actinomycetes</taxon>
        <taxon>Propionibacteriales</taxon>
        <taxon>Kribbellaceae</taxon>
        <taxon>Kribbella</taxon>
    </lineage>
</organism>
<reference evidence="2" key="1">
    <citation type="journal article" date="2019" name="Int. J. Syst. Evol. Microbiol.">
        <title>The Global Catalogue of Microorganisms (GCM) 10K type strain sequencing project: providing services to taxonomists for standard genome sequencing and annotation.</title>
        <authorList>
            <consortium name="The Broad Institute Genomics Platform"/>
            <consortium name="The Broad Institute Genome Sequencing Center for Infectious Disease"/>
            <person name="Wu L."/>
            <person name="Ma J."/>
        </authorList>
    </citation>
    <scope>NUCLEOTIDE SEQUENCE [LARGE SCALE GENOMIC DNA]</scope>
    <source>
        <strain evidence="2">JCM 16928</strain>
    </source>
</reference>
<protein>
    <submittedName>
        <fullName evidence="1">Uncharacterized protein</fullName>
    </submittedName>
</protein>
<gene>
    <name evidence="1" type="ORF">GCM10022235_77660</name>
</gene>
<sequence length="98" mass="10950">MELCDDESDLRTRLAASGYNIVDQRHYDETRFAVVDRRQYSVGPDFPRLVACDLQDAGIPINVTDVAYTVDLSSEPPVPVSTEHAEEHLVAMLRDGSK</sequence>
<proteinExistence type="predicted"/>
<evidence type="ECO:0000313" key="2">
    <source>
        <dbReference type="Proteomes" id="UP001501222"/>
    </source>
</evidence>
<comment type="caution">
    <text evidence="1">The sequence shown here is derived from an EMBL/GenBank/DDBJ whole genome shotgun (WGS) entry which is preliminary data.</text>
</comment>
<dbReference type="Pfam" id="PF14390">
    <property type="entry name" value="DUF4420"/>
    <property type="match status" value="1"/>
</dbReference>
<name>A0ABP6YZD5_9ACTN</name>
<keyword evidence="2" id="KW-1185">Reference proteome</keyword>
<dbReference type="Proteomes" id="UP001501222">
    <property type="component" value="Unassembled WGS sequence"/>
</dbReference>
<dbReference type="EMBL" id="BAABAA010000018">
    <property type="protein sequence ID" value="GAA3594892.1"/>
    <property type="molecule type" value="Genomic_DNA"/>
</dbReference>
<evidence type="ECO:0000313" key="1">
    <source>
        <dbReference type="EMBL" id="GAA3594892.1"/>
    </source>
</evidence>